<dbReference type="NCBIfam" id="TIGR01352">
    <property type="entry name" value="tonB_Cterm"/>
    <property type="match status" value="1"/>
</dbReference>
<evidence type="ECO:0000256" key="3">
    <source>
        <dbReference type="ARBA" id="ARBA00022989"/>
    </source>
</evidence>
<keyword evidence="9" id="KW-1185">Reference proteome</keyword>
<gene>
    <name evidence="8" type="primary">tolA</name>
    <name evidence="7" type="ORF">IHBHHGIJ_02569</name>
    <name evidence="8" type="ORF">KFEGEMFD_02756</name>
</gene>
<feature type="compositionally biased region" description="Pro residues" evidence="5">
    <location>
        <begin position="88"/>
        <end position="100"/>
    </location>
</feature>
<keyword evidence="3 6" id="KW-1133">Transmembrane helix</keyword>
<sequence>MNDFKLVPTAFTVVLHGVAIAFLLLGLPESTQVIKQNEKPLAIQAKLVIEKPVSRPVKPKPKPKPTKKPEVKPEVKPVKKPEPKPEVKPAPTPKPTPKGPTPEEVRKKKAEEKAKAEARQRALEEEIRQQQQKELADALASEDELMDEGELASTYIELIAKLIGQNWTLPPTARNGMKTTVRITTAPSGDIVGHQVVKSSGNPAFDDSATRAITRLGRIEELADLYKENPSVYNSKFKVFNFDFIPTDLRR</sequence>
<feature type="transmembrane region" description="Helical" evidence="6">
    <location>
        <begin position="6"/>
        <end position="27"/>
    </location>
</feature>
<dbReference type="EMBL" id="CACSIK010000001">
    <property type="protein sequence ID" value="CAA0094116.1"/>
    <property type="molecule type" value="Genomic_DNA"/>
</dbReference>
<keyword evidence="4 6" id="KW-0472">Membrane</keyword>
<keyword evidence="2 6" id="KW-0812">Transmembrane</keyword>
<dbReference type="RefSeq" id="WP_159269088.1">
    <property type="nucleotide sequence ID" value="NZ_CACSIK010000001.1"/>
</dbReference>
<dbReference type="Pfam" id="PF13103">
    <property type="entry name" value="TonB_2"/>
    <property type="match status" value="1"/>
</dbReference>
<dbReference type="GO" id="GO:0016020">
    <property type="term" value="C:membrane"/>
    <property type="evidence" value="ECO:0007669"/>
    <property type="project" value="UniProtKB-SubCell"/>
</dbReference>
<dbReference type="SUPFAM" id="SSF74653">
    <property type="entry name" value="TolA/TonB C-terminal domain"/>
    <property type="match status" value="1"/>
</dbReference>
<evidence type="ECO:0000313" key="8">
    <source>
        <dbReference type="EMBL" id="CAA0112206.1"/>
    </source>
</evidence>
<evidence type="ECO:0000256" key="1">
    <source>
        <dbReference type="ARBA" id="ARBA00004167"/>
    </source>
</evidence>
<dbReference type="OrthoDB" id="9779830at2"/>
<name>A0A5S9Q4G9_9GAMM</name>
<proteinExistence type="predicted"/>
<organism evidence="8 10">
    <name type="scientific">Zhongshania aliphaticivorans</name>
    <dbReference type="NCBI Taxonomy" id="1470434"/>
    <lineage>
        <taxon>Bacteria</taxon>
        <taxon>Pseudomonadati</taxon>
        <taxon>Pseudomonadota</taxon>
        <taxon>Gammaproteobacteria</taxon>
        <taxon>Cellvibrionales</taxon>
        <taxon>Spongiibacteraceae</taxon>
        <taxon>Zhongshania</taxon>
    </lineage>
</organism>
<protein>
    <submittedName>
        <fullName evidence="8">Protein TolA</fullName>
    </submittedName>
</protein>
<dbReference type="InterPro" id="IPR006260">
    <property type="entry name" value="TonB/TolA_C"/>
</dbReference>
<evidence type="ECO:0000256" key="6">
    <source>
        <dbReference type="SAM" id="Phobius"/>
    </source>
</evidence>
<feature type="compositionally biased region" description="Basic and acidic residues" evidence="5">
    <location>
        <begin position="67"/>
        <end position="87"/>
    </location>
</feature>
<dbReference type="AlphaFoldDB" id="A0A5S9Q4G9"/>
<feature type="compositionally biased region" description="Basic and acidic residues" evidence="5">
    <location>
        <begin position="101"/>
        <end position="128"/>
    </location>
</feature>
<feature type="region of interest" description="Disordered" evidence="5">
    <location>
        <begin position="52"/>
        <end position="129"/>
    </location>
</feature>
<evidence type="ECO:0000256" key="5">
    <source>
        <dbReference type="SAM" id="MobiDB-lite"/>
    </source>
</evidence>
<evidence type="ECO:0000313" key="7">
    <source>
        <dbReference type="EMBL" id="CAA0094116.1"/>
    </source>
</evidence>
<dbReference type="Proteomes" id="UP000439591">
    <property type="component" value="Unassembled WGS sequence"/>
</dbReference>
<reference evidence="9 10" key="1">
    <citation type="submission" date="2019-11" db="EMBL/GenBank/DDBJ databases">
        <authorList>
            <person name="Holert J."/>
        </authorList>
    </citation>
    <scope>NUCLEOTIDE SEQUENCE [LARGE SCALE GENOMIC DNA]</scope>
    <source>
        <strain evidence="8">BC3_2A</strain>
        <strain evidence="7">SB11_1A</strain>
    </source>
</reference>
<feature type="compositionally biased region" description="Basic residues" evidence="5">
    <location>
        <begin position="57"/>
        <end position="66"/>
    </location>
</feature>
<dbReference type="Proteomes" id="UP000435877">
    <property type="component" value="Unassembled WGS sequence"/>
</dbReference>
<evidence type="ECO:0000256" key="4">
    <source>
        <dbReference type="ARBA" id="ARBA00023136"/>
    </source>
</evidence>
<evidence type="ECO:0000313" key="10">
    <source>
        <dbReference type="Proteomes" id="UP000439591"/>
    </source>
</evidence>
<accession>A0A5S9Q4G9</accession>
<dbReference type="Gene3D" id="3.30.1150.10">
    <property type="match status" value="1"/>
</dbReference>
<evidence type="ECO:0000313" key="9">
    <source>
        <dbReference type="Proteomes" id="UP000435877"/>
    </source>
</evidence>
<dbReference type="EMBL" id="CACSIM010000004">
    <property type="protein sequence ID" value="CAA0112206.1"/>
    <property type="molecule type" value="Genomic_DNA"/>
</dbReference>
<comment type="subcellular location">
    <subcellularLocation>
        <location evidence="1">Membrane</location>
        <topology evidence="1">Single-pass membrane protein</topology>
    </subcellularLocation>
</comment>
<evidence type="ECO:0000256" key="2">
    <source>
        <dbReference type="ARBA" id="ARBA00022692"/>
    </source>
</evidence>